<dbReference type="PANTHER" id="PTHR11069">
    <property type="entry name" value="GLUCOSYLCERAMIDASE"/>
    <property type="match status" value="1"/>
</dbReference>
<evidence type="ECO:0000259" key="7">
    <source>
        <dbReference type="Pfam" id="PF17189"/>
    </source>
</evidence>
<dbReference type="InterPro" id="IPR013780">
    <property type="entry name" value="Glyco_hydro_b"/>
</dbReference>
<dbReference type="InterPro" id="IPR033452">
    <property type="entry name" value="GH30_C"/>
</dbReference>
<dbReference type="OrthoDB" id="9806701at2"/>
<keyword evidence="2 5" id="KW-0732">Signal</keyword>
<dbReference type="GO" id="GO:0004348">
    <property type="term" value="F:glucosylceramidase activity"/>
    <property type="evidence" value="ECO:0007669"/>
    <property type="project" value="InterPro"/>
</dbReference>
<keyword evidence="9" id="KW-1185">Reference proteome</keyword>
<gene>
    <name evidence="8" type="ORF">A4R43_07175</name>
</gene>
<evidence type="ECO:0000256" key="1">
    <source>
        <dbReference type="ARBA" id="ARBA00005382"/>
    </source>
</evidence>
<evidence type="ECO:0000256" key="2">
    <source>
        <dbReference type="ARBA" id="ARBA00022729"/>
    </source>
</evidence>
<keyword evidence="3 4" id="KW-0378">Hydrolase</keyword>
<comment type="similarity">
    <text evidence="1 4">Belongs to the glycosyl hydrolase 30 family.</text>
</comment>
<dbReference type="InterPro" id="IPR033453">
    <property type="entry name" value="Glyco_hydro_30_TIM-barrel"/>
</dbReference>
<feature type="signal peptide" evidence="5">
    <location>
        <begin position="1"/>
        <end position="24"/>
    </location>
</feature>
<dbReference type="EMBL" id="CP015163">
    <property type="protein sequence ID" value="AXB42337.1"/>
    <property type="molecule type" value="Genomic_DNA"/>
</dbReference>
<evidence type="ECO:0000256" key="5">
    <source>
        <dbReference type="SAM" id="SignalP"/>
    </source>
</evidence>
<feature type="domain" description="Glycosyl hydrolase family 30 TIM-barrel" evidence="6">
    <location>
        <begin position="123"/>
        <end position="227"/>
    </location>
</feature>
<evidence type="ECO:0000256" key="3">
    <source>
        <dbReference type="ARBA" id="ARBA00022801"/>
    </source>
</evidence>
<dbReference type="Proteomes" id="UP000250434">
    <property type="component" value="Chromosome"/>
</dbReference>
<evidence type="ECO:0000313" key="8">
    <source>
        <dbReference type="EMBL" id="AXB42337.1"/>
    </source>
</evidence>
<dbReference type="GO" id="GO:0006680">
    <property type="term" value="P:glucosylceramide catabolic process"/>
    <property type="evidence" value="ECO:0007669"/>
    <property type="project" value="TreeGrafter"/>
</dbReference>
<dbReference type="SUPFAM" id="SSF51011">
    <property type="entry name" value="Glycosyl hydrolase domain"/>
    <property type="match status" value="1"/>
</dbReference>
<proteinExistence type="inferred from homology"/>
<dbReference type="GO" id="GO:0016020">
    <property type="term" value="C:membrane"/>
    <property type="evidence" value="ECO:0007669"/>
    <property type="project" value="GOC"/>
</dbReference>
<evidence type="ECO:0000256" key="4">
    <source>
        <dbReference type="RuleBase" id="RU361188"/>
    </source>
</evidence>
<dbReference type="SUPFAM" id="SSF51445">
    <property type="entry name" value="(Trans)glycosidases"/>
    <property type="match status" value="1"/>
</dbReference>
<evidence type="ECO:0008006" key="10">
    <source>
        <dbReference type="Google" id="ProtNLM"/>
    </source>
</evidence>
<dbReference type="Pfam" id="PF02055">
    <property type="entry name" value="Glyco_hydro_30"/>
    <property type="match status" value="1"/>
</dbReference>
<evidence type="ECO:0000259" key="6">
    <source>
        <dbReference type="Pfam" id="PF02055"/>
    </source>
</evidence>
<dbReference type="Gene3D" id="3.20.20.80">
    <property type="entry name" value="Glycosidases"/>
    <property type="match status" value="1"/>
</dbReference>
<evidence type="ECO:0000313" key="9">
    <source>
        <dbReference type="Proteomes" id="UP000250434"/>
    </source>
</evidence>
<dbReference type="RefSeq" id="WP_113691611.1">
    <property type="nucleotide sequence ID" value="NZ_CP015163.1"/>
</dbReference>
<dbReference type="KEGG" id="aab:A4R43_07175"/>
<keyword evidence="4" id="KW-0326">Glycosidase</keyword>
<organism evidence="8 9">
    <name type="scientific">Amycolatopsis albispora</name>
    <dbReference type="NCBI Taxonomy" id="1804986"/>
    <lineage>
        <taxon>Bacteria</taxon>
        <taxon>Bacillati</taxon>
        <taxon>Actinomycetota</taxon>
        <taxon>Actinomycetes</taxon>
        <taxon>Pseudonocardiales</taxon>
        <taxon>Pseudonocardiaceae</taxon>
        <taxon>Amycolatopsis</taxon>
    </lineage>
</organism>
<name>A0A344L2R3_9PSEU</name>
<dbReference type="InterPro" id="IPR001139">
    <property type="entry name" value="Glyco_hydro_30"/>
</dbReference>
<dbReference type="Gene3D" id="2.60.40.1180">
    <property type="entry name" value="Golgi alpha-mannosidase II"/>
    <property type="match status" value="1"/>
</dbReference>
<accession>A0A344L2R3</accession>
<feature type="domain" description="Glycosyl hydrolase family 30 beta sandwich" evidence="7">
    <location>
        <begin position="368"/>
        <end position="457"/>
    </location>
</feature>
<dbReference type="AlphaFoldDB" id="A0A344L2R3"/>
<dbReference type="Pfam" id="PF17189">
    <property type="entry name" value="Glyco_hydro_30C"/>
    <property type="match status" value="1"/>
</dbReference>
<protein>
    <recommendedName>
        <fullName evidence="10">Xylanase</fullName>
    </recommendedName>
</protein>
<feature type="chain" id="PRO_5016683127" description="Xylanase" evidence="5">
    <location>
        <begin position="25"/>
        <end position="462"/>
    </location>
</feature>
<sequence>MNRLVVAALCVLCMVGGMPATAQAASPATIDGARRHQPIDGFGFSEAFGRAEIMRGSQGLSEPRQREVLDLLLSGAGAALSILRLHIVSTPAGSIQPEDPGGPGAEPRYVWDGDNEGQVWLAREAKAYGVNRFYANAWSAPGYMKTNGDEANGGTLCGLAGTSCASGDWRTAYANYLVKYAEFYAGEGIRITDLGFTNEPDYTATYSSMRFTPAQATEFTKVLGPIAATAGLAVACCNSFGWTHQRDYTAAIEADPVARELVTTHTGHTYASQVTGPLPTSRRTWMSEWSPDGTTWNENWDDGSGYDGFTVAKAVHTALTTGNTSGYVYWYGASVGTTRGLIQLDGDGYRVSKRLWALANYSRFIRPGATRIGADTGDGNLALSAFRNPDGSLAVVALNSATSPTTVSYTLPNTGVSRGTAVPHVTDSTRDTAALSPIRVSGGRFTATVPARSLVTYRITGG</sequence>
<dbReference type="PANTHER" id="PTHR11069:SF23">
    <property type="entry name" value="LYSOSOMAL ACID GLUCOSYLCERAMIDASE"/>
    <property type="match status" value="1"/>
</dbReference>
<reference evidence="8 9" key="1">
    <citation type="submission" date="2016-04" db="EMBL/GenBank/DDBJ databases">
        <title>Complete genome sequence and analysis of deep-sea sediment isolate, Amycolatopsis sp. WP1.</title>
        <authorList>
            <person name="Wang H."/>
            <person name="Chen S."/>
            <person name="Wu Q."/>
        </authorList>
    </citation>
    <scope>NUCLEOTIDE SEQUENCE [LARGE SCALE GENOMIC DNA]</scope>
    <source>
        <strain evidence="8 9">WP1</strain>
    </source>
</reference>
<dbReference type="InterPro" id="IPR017853">
    <property type="entry name" value="GH"/>
</dbReference>